<dbReference type="AlphaFoldDB" id="A0A6N8I2V5"/>
<dbReference type="InterPro" id="IPR053842">
    <property type="entry name" value="NikA-like"/>
</dbReference>
<gene>
    <name evidence="1" type="ORF">CAFE_28180</name>
</gene>
<dbReference type="Proteomes" id="UP000469440">
    <property type="component" value="Unassembled WGS sequence"/>
</dbReference>
<dbReference type="RefSeq" id="WP_156990993.1">
    <property type="nucleotide sequence ID" value="NZ_VWXL01000083.1"/>
</dbReference>
<name>A0A6N8I2V5_9FIRM</name>
<keyword evidence="2" id="KW-1185">Reference proteome</keyword>
<reference evidence="1 2" key="1">
    <citation type="submission" date="2019-09" db="EMBL/GenBank/DDBJ databases">
        <title>Genome sequence of Clostridium sp. EA1.</title>
        <authorList>
            <person name="Poehlein A."/>
            <person name="Bengelsdorf F.R."/>
            <person name="Daniel R."/>
        </authorList>
    </citation>
    <scope>NUCLEOTIDE SEQUENCE [LARGE SCALE GENOMIC DNA]</scope>
    <source>
        <strain evidence="1 2">EA1</strain>
    </source>
</reference>
<protein>
    <submittedName>
        <fullName evidence="1">Uncharacterized protein</fullName>
    </submittedName>
</protein>
<sequence>MRKEKMFAMRMSLPDYERIRRKAEQADMSMTGFLTSSALGKSIVVVDGLDKATAELKAIGRNLNQITTLCNMGKIRCPDLNKVQQGFGAVFDSLYDLMDRG</sequence>
<dbReference type="EMBL" id="VWXL01000083">
    <property type="protein sequence ID" value="MVB12087.1"/>
    <property type="molecule type" value="Genomic_DNA"/>
</dbReference>
<accession>A0A6N8I2V5</accession>
<evidence type="ECO:0000313" key="2">
    <source>
        <dbReference type="Proteomes" id="UP000469440"/>
    </source>
</evidence>
<dbReference type="Pfam" id="PF21983">
    <property type="entry name" value="NikA-like"/>
    <property type="match status" value="1"/>
</dbReference>
<comment type="caution">
    <text evidence="1">The sequence shown here is derived from an EMBL/GenBank/DDBJ whole genome shotgun (WGS) entry which is preliminary data.</text>
</comment>
<proteinExistence type="predicted"/>
<evidence type="ECO:0000313" key="1">
    <source>
        <dbReference type="EMBL" id="MVB12087.1"/>
    </source>
</evidence>
<dbReference type="OrthoDB" id="1645362at2"/>
<organism evidence="1 2">
    <name type="scientific">Caproicibacter fermentans</name>
    <dbReference type="NCBI Taxonomy" id="2576756"/>
    <lineage>
        <taxon>Bacteria</taxon>
        <taxon>Bacillati</taxon>
        <taxon>Bacillota</taxon>
        <taxon>Clostridia</taxon>
        <taxon>Eubacteriales</taxon>
        <taxon>Acutalibacteraceae</taxon>
        <taxon>Caproicibacter</taxon>
    </lineage>
</organism>